<dbReference type="AlphaFoldDB" id="A0A1D2A2N2"/>
<gene>
    <name evidence="7" type="ORF">g.100922</name>
</gene>
<dbReference type="PANTHER" id="PTHR31760:SF0">
    <property type="entry name" value="S-ADENOSYL-L-METHIONINE-DEPENDENT METHYLTRANSFERASES SUPERFAMILY PROTEIN"/>
    <property type="match status" value="1"/>
</dbReference>
<dbReference type="NCBIfam" id="TIGR00138">
    <property type="entry name" value="rsmG_gidB"/>
    <property type="match status" value="1"/>
</dbReference>
<dbReference type="EMBL" id="GDKF01005194">
    <property type="protein sequence ID" value="JAT73428.1"/>
    <property type="molecule type" value="Transcribed_RNA"/>
</dbReference>
<evidence type="ECO:0000256" key="4">
    <source>
        <dbReference type="ARBA" id="ARBA00022679"/>
    </source>
</evidence>
<keyword evidence="2" id="KW-0698">rRNA processing</keyword>
<name>A0A1D2A2N2_AUXPR</name>
<keyword evidence="4" id="KW-0808">Transferase</keyword>
<dbReference type="InterPro" id="IPR003682">
    <property type="entry name" value="rRNA_ssu_MeTfrase_G"/>
</dbReference>
<dbReference type="HAMAP" id="MF_00074">
    <property type="entry name" value="16SrRNA_methyltr_G"/>
    <property type="match status" value="1"/>
</dbReference>
<dbReference type="CDD" id="cd02440">
    <property type="entry name" value="AdoMet_MTases"/>
    <property type="match status" value="1"/>
</dbReference>
<dbReference type="InterPro" id="IPR029063">
    <property type="entry name" value="SAM-dependent_MTases_sf"/>
</dbReference>
<dbReference type="Gene3D" id="3.40.50.150">
    <property type="entry name" value="Vaccinia Virus protein VP39"/>
    <property type="match status" value="1"/>
</dbReference>
<organism evidence="7">
    <name type="scientific">Auxenochlorella protothecoides</name>
    <name type="common">Green microalga</name>
    <name type="synonym">Chlorella protothecoides</name>
    <dbReference type="NCBI Taxonomy" id="3075"/>
    <lineage>
        <taxon>Eukaryota</taxon>
        <taxon>Viridiplantae</taxon>
        <taxon>Chlorophyta</taxon>
        <taxon>core chlorophytes</taxon>
        <taxon>Trebouxiophyceae</taxon>
        <taxon>Chlorellales</taxon>
        <taxon>Chlorellaceae</taxon>
        <taxon>Auxenochlorella</taxon>
    </lineage>
</organism>
<dbReference type="PANTHER" id="PTHR31760">
    <property type="entry name" value="S-ADENOSYL-L-METHIONINE-DEPENDENT METHYLTRANSFERASES SUPERFAMILY PROTEIN"/>
    <property type="match status" value="1"/>
</dbReference>
<evidence type="ECO:0000256" key="2">
    <source>
        <dbReference type="ARBA" id="ARBA00022552"/>
    </source>
</evidence>
<dbReference type="SUPFAM" id="SSF53335">
    <property type="entry name" value="S-adenosyl-L-methionine-dependent methyltransferases"/>
    <property type="match status" value="1"/>
</dbReference>
<proteinExistence type="inferred from homology"/>
<accession>A0A1D2A2N2</accession>
<dbReference type="Pfam" id="PF02527">
    <property type="entry name" value="GidB"/>
    <property type="match status" value="1"/>
</dbReference>
<evidence type="ECO:0008006" key="8">
    <source>
        <dbReference type="Google" id="ProtNLM"/>
    </source>
</evidence>
<keyword evidence="3" id="KW-0489">Methyltransferase</keyword>
<evidence type="ECO:0000256" key="1">
    <source>
        <dbReference type="ARBA" id="ARBA00022490"/>
    </source>
</evidence>
<evidence type="ECO:0000256" key="6">
    <source>
        <dbReference type="SAM" id="MobiDB-lite"/>
    </source>
</evidence>
<dbReference type="FunFam" id="3.40.50.150:FF:000041">
    <property type="entry name" value="Ribosomal RNA small subunit methyltransferase G"/>
    <property type="match status" value="1"/>
</dbReference>
<dbReference type="GO" id="GO:0005829">
    <property type="term" value="C:cytosol"/>
    <property type="evidence" value="ECO:0007669"/>
    <property type="project" value="TreeGrafter"/>
</dbReference>
<evidence type="ECO:0000256" key="5">
    <source>
        <dbReference type="ARBA" id="ARBA00022691"/>
    </source>
</evidence>
<reference evidence="7" key="1">
    <citation type="submission" date="2015-08" db="EMBL/GenBank/DDBJ databases">
        <authorList>
            <person name="Babu N.S."/>
            <person name="Beckwith C.J."/>
            <person name="Beseler K.G."/>
            <person name="Brison A."/>
            <person name="Carone J.V."/>
            <person name="Caskin T.P."/>
            <person name="Diamond M."/>
            <person name="Durham M.E."/>
            <person name="Foxe J.M."/>
            <person name="Go M."/>
            <person name="Henderson B.A."/>
            <person name="Jones I.B."/>
            <person name="McGettigan J.A."/>
            <person name="Micheletti S.J."/>
            <person name="Nasrallah M.E."/>
            <person name="Ortiz D."/>
            <person name="Piller C.R."/>
            <person name="Privatt S.R."/>
            <person name="Schneider S.L."/>
            <person name="Sharp S."/>
            <person name="Smith T.C."/>
            <person name="Stanton J.D."/>
            <person name="Ullery H.E."/>
            <person name="Wilson R.J."/>
            <person name="Serrano M.G."/>
            <person name="Buck G."/>
            <person name="Lee V."/>
            <person name="Wang Y."/>
            <person name="Carvalho R."/>
            <person name="Voegtly L."/>
            <person name="Shi R."/>
            <person name="Duckworth R."/>
            <person name="Johnson A."/>
            <person name="Loviza R."/>
            <person name="Walstead R."/>
            <person name="Shah Z."/>
            <person name="Kiflezghi M."/>
            <person name="Wade K."/>
            <person name="Ball S.L."/>
            <person name="Bradley K.W."/>
            <person name="Asai D.J."/>
            <person name="Bowman C.A."/>
            <person name="Russell D.A."/>
            <person name="Pope W.H."/>
            <person name="Jacobs-Sera D."/>
            <person name="Hendrix R.W."/>
            <person name="Hatfull G.F."/>
        </authorList>
    </citation>
    <scope>NUCLEOTIDE SEQUENCE</scope>
</reference>
<keyword evidence="1" id="KW-0963">Cytoplasm</keyword>
<dbReference type="GO" id="GO:0070043">
    <property type="term" value="F:rRNA (guanine-N7-)-methyltransferase activity"/>
    <property type="evidence" value="ECO:0007669"/>
    <property type="project" value="TreeGrafter"/>
</dbReference>
<keyword evidence="5" id="KW-0949">S-adenosyl-L-methionine</keyword>
<protein>
    <recommendedName>
        <fullName evidence="8">Ribosomal RNA small subunit methyltransferase G</fullName>
    </recommendedName>
</protein>
<evidence type="ECO:0000256" key="3">
    <source>
        <dbReference type="ARBA" id="ARBA00022603"/>
    </source>
</evidence>
<sequence>MVLAARPIMRIRRGFVPAQQIWRGPKRPFSVDVSVAEPAPMNPLLQQLDSGQRAQLDAYLDILLEWNQNMNLTGPCTREEALQRHVVDSLALLPIIEAHAPLSPPSSGPLTLMDVGSGAGFPGLVLAIARPTWRVTLLDSLAKRTRFLGAAAEAAGAAGVRVVCANAEAAGRDPALRDAFQVVTARAVAEMRVLAELCLPFLAPGGVWVAAKGPAPEGEVAAAGPALELLGAQLIGVEDVACAGQQGRRTALTVRKLGPTPTGYPRAVGRPAKRPLGGYIKKPKAG</sequence>
<feature type="region of interest" description="Disordered" evidence="6">
    <location>
        <begin position="262"/>
        <end position="286"/>
    </location>
</feature>
<evidence type="ECO:0000313" key="7">
    <source>
        <dbReference type="EMBL" id="JAT73428.1"/>
    </source>
</evidence>